<evidence type="ECO:0000259" key="6">
    <source>
        <dbReference type="PROSITE" id="PS51012"/>
    </source>
</evidence>
<comment type="subcellular location">
    <subcellularLocation>
        <location evidence="1">Membrane</location>
        <topology evidence="1">Multi-pass membrane protein</topology>
    </subcellularLocation>
</comment>
<evidence type="ECO:0000313" key="7">
    <source>
        <dbReference type="EMBL" id="HCE16328.1"/>
    </source>
</evidence>
<keyword evidence="4 5" id="KW-0472">Membrane</keyword>
<feature type="transmembrane region" description="Helical" evidence="5">
    <location>
        <begin position="86"/>
        <end position="111"/>
    </location>
</feature>
<protein>
    <submittedName>
        <fullName evidence="7">ABC transporter permease</fullName>
    </submittedName>
</protein>
<evidence type="ECO:0000256" key="1">
    <source>
        <dbReference type="ARBA" id="ARBA00004141"/>
    </source>
</evidence>
<dbReference type="PANTHER" id="PTHR43229:SF6">
    <property type="entry name" value="ABC-TYPE MULTIDRUG TRANSPORT SYSTEM, PERMEASE COMPONENT"/>
    <property type="match status" value="1"/>
</dbReference>
<dbReference type="RefSeq" id="WP_062189517.1">
    <property type="nucleotide sequence ID" value="NZ_DF967965.1"/>
</dbReference>
<dbReference type="PIRSF" id="PIRSF006648">
    <property type="entry name" value="DrrB"/>
    <property type="match status" value="1"/>
</dbReference>
<accession>A0A3D1JEZ6</accession>
<evidence type="ECO:0000313" key="8">
    <source>
        <dbReference type="Proteomes" id="UP000264141"/>
    </source>
</evidence>
<dbReference type="InterPro" id="IPR013525">
    <property type="entry name" value="ABC2_TM"/>
</dbReference>
<evidence type="ECO:0000256" key="5">
    <source>
        <dbReference type="SAM" id="Phobius"/>
    </source>
</evidence>
<dbReference type="Proteomes" id="UP000264141">
    <property type="component" value="Unassembled WGS sequence"/>
</dbReference>
<dbReference type="OrthoDB" id="9788252at2"/>
<feature type="domain" description="ABC transmembrane type-2" evidence="6">
    <location>
        <begin position="43"/>
        <end position="281"/>
    </location>
</feature>
<dbReference type="GO" id="GO:0043190">
    <property type="term" value="C:ATP-binding cassette (ABC) transporter complex"/>
    <property type="evidence" value="ECO:0007669"/>
    <property type="project" value="InterPro"/>
</dbReference>
<reference evidence="7 8" key="1">
    <citation type="journal article" date="2018" name="Nat. Biotechnol.">
        <title>A standardized bacterial taxonomy based on genome phylogeny substantially revises the tree of life.</title>
        <authorList>
            <person name="Parks D.H."/>
            <person name="Chuvochina M."/>
            <person name="Waite D.W."/>
            <person name="Rinke C."/>
            <person name="Skarshewski A."/>
            <person name="Chaumeil P.A."/>
            <person name="Hugenholtz P."/>
        </authorList>
    </citation>
    <scope>NUCLEOTIDE SEQUENCE [LARGE SCALE GENOMIC DNA]</scope>
    <source>
        <strain evidence="7">UBA8781</strain>
    </source>
</reference>
<organism evidence="7 8">
    <name type="scientific">Anaerolinea thermolimosa</name>
    <dbReference type="NCBI Taxonomy" id="229919"/>
    <lineage>
        <taxon>Bacteria</taxon>
        <taxon>Bacillati</taxon>
        <taxon>Chloroflexota</taxon>
        <taxon>Anaerolineae</taxon>
        <taxon>Anaerolineales</taxon>
        <taxon>Anaerolineaceae</taxon>
        <taxon>Anaerolinea</taxon>
    </lineage>
</organism>
<proteinExistence type="predicted"/>
<dbReference type="AlphaFoldDB" id="A0A3D1JEZ6"/>
<evidence type="ECO:0000256" key="3">
    <source>
        <dbReference type="ARBA" id="ARBA00022989"/>
    </source>
</evidence>
<dbReference type="Pfam" id="PF12698">
    <property type="entry name" value="ABC2_membrane_3"/>
    <property type="match status" value="1"/>
</dbReference>
<dbReference type="EMBL" id="DPBP01000003">
    <property type="protein sequence ID" value="HCE16328.1"/>
    <property type="molecule type" value="Genomic_DNA"/>
</dbReference>
<feature type="transmembrane region" description="Helical" evidence="5">
    <location>
        <begin position="202"/>
        <end position="226"/>
    </location>
</feature>
<comment type="caution">
    <text evidence="7">The sequence shown here is derived from an EMBL/GenBank/DDBJ whole genome shotgun (WGS) entry which is preliminary data.</text>
</comment>
<feature type="transmembrane region" description="Helical" evidence="5">
    <location>
        <begin position="166"/>
        <end position="190"/>
    </location>
</feature>
<dbReference type="PANTHER" id="PTHR43229">
    <property type="entry name" value="NODULATION PROTEIN J"/>
    <property type="match status" value="1"/>
</dbReference>
<dbReference type="STRING" id="229919.GCA_001050195_00549"/>
<feature type="transmembrane region" description="Helical" evidence="5">
    <location>
        <begin position="260"/>
        <end position="278"/>
    </location>
</feature>
<dbReference type="InterPro" id="IPR051784">
    <property type="entry name" value="Nod_factor_ABC_transporter"/>
</dbReference>
<dbReference type="GO" id="GO:0140359">
    <property type="term" value="F:ABC-type transporter activity"/>
    <property type="evidence" value="ECO:0007669"/>
    <property type="project" value="InterPro"/>
</dbReference>
<gene>
    <name evidence="7" type="ORF">DEQ80_00575</name>
</gene>
<name>A0A3D1JEZ6_9CHLR</name>
<sequence length="294" mass="32890">MEIATSQPSLVKASLSRTSLIAEIRAFYTIIWREWLHFVRYPTWVIAFIIWPILFPAVYIFSSFALAGPGGAGIPRFLQVAGTENFLGYIVVGTTVWMWANTLLWNVGFALRGEQMRGTLESNWMTPTSRFLFLVGTGPVHAATMLMFFIFTVIEFRIFFNLTFEANLLSLLIVFLAAIPALYGLGFTFASLVITAREANTFVFLVRGIVMIFCGITYPISVMPAWMQTVAQWLPPTLIIRAARAAALNRAPLSVVAPDVLLLLAHGAFWLTIGYLTFSQIERRARLKGALGQY</sequence>
<keyword evidence="3 5" id="KW-1133">Transmembrane helix</keyword>
<dbReference type="PROSITE" id="PS51012">
    <property type="entry name" value="ABC_TM2"/>
    <property type="match status" value="1"/>
</dbReference>
<keyword evidence="2 5" id="KW-0812">Transmembrane</keyword>
<evidence type="ECO:0000256" key="4">
    <source>
        <dbReference type="ARBA" id="ARBA00023136"/>
    </source>
</evidence>
<dbReference type="InterPro" id="IPR047817">
    <property type="entry name" value="ABC2_TM_bact-type"/>
</dbReference>
<dbReference type="InterPro" id="IPR000412">
    <property type="entry name" value="ABC_2_transport"/>
</dbReference>
<feature type="transmembrane region" description="Helical" evidence="5">
    <location>
        <begin position="43"/>
        <end position="66"/>
    </location>
</feature>
<evidence type="ECO:0000256" key="2">
    <source>
        <dbReference type="ARBA" id="ARBA00022692"/>
    </source>
</evidence>
<feature type="transmembrane region" description="Helical" evidence="5">
    <location>
        <begin position="131"/>
        <end position="154"/>
    </location>
</feature>